<dbReference type="EMBL" id="CAMXCT030000735">
    <property type="protein sequence ID" value="CAL4769993.1"/>
    <property type="molecule type" value="Genomic_DNA"/>
</dbReference>
<proteinExistence type="predicted"/>
<evidence type="ECO:0000313" key="3">
    <source>
        <dbReference type="EMBL" id="CAL4769993.1"/>
    </source>
</evidence>
<evidence type="ECO:0000313" key="4">
    <source>
        <dbReference type="Proteomes" id="UP001152797"/>
    </source>
</evidence>
<evidence type="ECO:0000313" key="2">
    <source>
        <dbReference type="EMBL" id="CAL1136056.1"/>
    </source>
</evidence>
<reference evidence="1" key="1">
    <citation type="submission" date="2022-10" db="EMBL/GenBank/DDBJ databases">
        <authorList>
            <person name="Chen Y."/>
            <person name="Dougan E. K."/>
            <person name="Chan C."/>
            <person name="Rhodes N."/>
            <person name="Thang M."/>
        </authorList>
    </citation>
    <scope>NUCLEOTIDE SEQUENCE</scope>
</reference>
<comment type="caution">
    <text evidence="1">The sequence shown here is derived from an EMBL/GenBank/DDBJ whole genome shotgun (WGS) entry which is preliminary data.</text>
</comment>
<name>A0A9P1C083_9DINO</name>
<sequence length="902" mass="101777">MRCPWWLLWQLCLAEKDLFVPLRREGSPRERELVEELRQWNGYAFKVTGRVVAAMTTTPRRIALIEPVIDSLLNQSRVLDMIYLFVPRTFLRDSTIYDIPQWLQRKASQFHNFQLQRCLDSGPATHMHQVLRMERNPKTYILQVDDDQIYGPRLLEKLLTATGPLPGRAIGAATQHAYHYLQGAVLEGVHGVLFQRKFFDNWASNYEGFPDTCRLHDDLWFSAHLARKGFHRESLFNRFGSTAQKFGFDADALFRGGAGTSNRWNFLSCMAALLKAEPELWDFKDRVAVLAPWSVRSSRAAAVRMRSLQRGRSGPEALYWFGPIGAQVLQHLKERLSPEMTIPDGLVTTTGTTWNGTMEVYLRNCQGLSGACSYSDALRFLLSFEEDPLTLLVILAAEPENQKQLEARVEEHLQCHLRSSLRSRQLCRGRHGSISFRRHAASNLEDVSKIVFMPHFSADFQKPGPSEMNPGPKLDFIRESAVYFGHFQDALAVSSHTRRVVDAWFSERRRIVAMLWPSSGTHGPNMAGALRSVRRQKPHLHRVYLFLKGRCVSGPMAHWHRVRVLCQEPSLMELLGRECRDDTIILLGEVGVRTRLPYTQLLQGLHLWSGHAVAGQATTTLLPLMQSGFLFKRGFLDLRILDPLAQSEGQTDPHRLCAANLLVQNLHLKGITWKVLRSHLAPGHGARCPAPGPLWAPRCVLFVSLPPVSEEILELTLRLAAAQSRKPEEVVLVTGDSNLDGTTSVDEHSLDLGLLEVHLEGDVAGASSLICRGRRHLNRRPPLSLSELLRLVTSRKVSCVVRKGTRSFVLSVVSCGEPVCSPRSILSVAFAREWEPATVLMFAAPERLVNERFVEDNEDCISACGTSFDQEKWCGCGQNQPHQHGTLYDMTIRRASGYILHS</sequence>
<protein>
    <submittedName>
        <fullName evidence="3">Pentatricopeptide repeat-containing protein, chloroplastic</fullName>
    </submittedName>
</protein>
<accession>A0A9P1C083</accession>
<organism evidence="1">
    <name type="scientific">Cladocopium goreaui</name>
    <dbReference type="NCBI Taxonomy" id="2562237"/>
    <lineage>
        <taxon>Eukaryota</taxon>
        <taxon>Sar</taxon>
        <taxon>Alveolata</taxon>
        <taxon>Dinophyceae</taxon>
        <taxon>Suessiales</taxon>
        <taxon>Symbiodiniaceae</taxon>
        <taxon>Cladocopium</taxon>
    </lineage>
</organism>
<dbReference type="Proteomes" id="UP001152797">
    <property type="component" value="Unassembled WGS sequence"/>
</dbReference>
<dbReference type="EMBL" id="CAMXCT010000735">
    <property type="protein sequence ID" value="CAI3982681.1"/>
    <property type="molecule type" value="Genomic_DNA"/>
</dbReference>
<reference evidence="2" key="2">
    <citation type="submission" date="2024-04" db="EMBL/GenBank/DDBJ databases">
        <authorList>
            <person name="Chen Y."/>
            <person name="Shah S."/>
            <person name="Dougan E. K."/>
            <person name="Thang M."/>
            <person name="Chan C."/>
        </authorList>
    </citation>
    <scope>NUCLEOTIDE SEQUENCE [LARGE SCALE GENOMIC DNA]</scope>
</reference>
<dbReference type="OrthoDB" id="414863at2759"/>
<gene>
    <name evidence="1" type="ORF">C1SCF055_LOCUS10350</name>
</gene>
<dbReference type="EMBL" id="CAMXCT020000735">
    <property type="protein sequence ID" value="CAL1136056.1"/>
    <property type="molecule type" value="Genomic_DNA"/>
</dbReference>
<keyword evidence="4" id="KW-1185">Reference proteome</keyword>
<evidence type="ECO:0000313" key="1">
    <source>
        <dbReference type="EMBL" id="CAI3982681.1"/>
    </source>
</evidence>
<dbReference type="AlphaFoldDB" id="A0A9P1C083"/>